<evidence type="ECO:0000313" key="3">
    <source>
        <dbReference type="Proteomes" id="UP001209755"/>
    </source>
</evidence>
<dbReference type="InterPro" id="IPR001453">
    <property type="entry name" value="MoaB/Mog_dom"/>
</dbReference>
<accession>A0ABT3HDH6</accession>
<organism evidence="2 3">
    <name type="scientific">Rhodobium gokarnense</name>
    <dbReference type="NCBI Taxonomy" id="364296"/>
    <lineage>
        <taxon>Bacteria</taxon>
        <taxon>Pseudomonadati</taxon>
        <taxon>Pseudomonadota</taxon>
        <taxon>Alphaproteobacteria</taxon>
        <taxon>Hyphomicrobiales</taxon>
        <taxon>Rhodobiaceae</taxon>
        <taxon>Rhodobium</taxon>
    </lineage>
</organism>
<dbReference type="Pfam" id="PF24102">
    <property type="entry name" value="FLAD1_M"/>
    <property type="match status" value="1"/>
</dbReference>
<keyword evidence="3" id="KW-1185">Reference proteome</keyword>
<dbReference type="RefSeq" id="WP_264602057.1">
    <property type="nucleotide sequence ID" value="NZ_JAOQNS010000007.1"/>
</dbReference>
<dbReference type="SUPFAM" id="SSF53218">
    <property type="entry name" value="Molybdenum cofactor biosynthesis proteins"/>
    <property type="match status" value="1"/>
</dbReference>
<name>A0ABT3HDH6_9HYPH</name>
<proteinExistence type="predicted"/>
<dbReference type="InterPro" id="IPR056596">
    <property type="entry name" value="FLAD1_M"/>
</dbReference>
<dbReference type="EMBL" id="JAOQNS010000007">
    <property type="protein sequence ID" value="MCW2308440.1"/>
    <property type="molecule type" value="Genomic_DNA"/>
</dbReference>
<dbReference type="InterPro" id="IPR050101">
    <property type="entry name" value="CinA"/>
</dbReference>
<dbReference type="Gene3D" id="3.40.980.10">
    <property type="entry name" value="MoaB/Mog-like domain"/>
    <property type="match status" value="1"/>
</dbReference>
<evidence type="ECO:0000259" key="1">
    <source>
        <dbReference type="SMART" id="SM00852"/>
    </source>
</evidence>
<dbReference type="PANTHER" id="PTHR13939">
    <property type="entry name" value="NICOTINAMIDE-NUCLEOTIDE AMIDOHYDROLASE PNCC"/>
    <property type="match status" value="1"/>
</dbReference>
<dbReference type="Proteomes" id="UP001209755">
    <property type="component" value="Unassembled WGS sequence"/>
</dbReference>
<comment type="caution">
    <text evidence="2">The sequence shown here is derived from an EMBL/GenBank/DDBJ whole genome shotgun (WGS) entry which is preliminary data.</text>
</comment>
<dbReference type="SMART" id="SM00852">
    <property type="entry name" value="MoCF_biosynth"/>
    <property type="match status" value="1"/>
</dbReference>
<dbReference type="PANTHER" id="PTHR13939:SF0">
    <property type="entry name" value="NMN AMIDOHYDROLASE-LIKE PROTEIN YFAY"/>
    <property type="match status" value="1"/>
</dbReference>
<dbReference type="CDD" id="cd00885">
    <property type="entry name" value="cinA"/>
    <property type="match status" value="1"/>
</dbReference>
<feature type="domain" description="MoaB/Mog" evidence="1">
    <location>
        <begin position="13"/>
        <end position="174"/>
    </location>
</feature>
<dbReference type="InterPro" id="IPR036425">
    <property type="entry name" value="MoaB/Mog-like_dom_sf"/>
</dbReference>
<sequence length="252" mass="27129">MSASPAQEIVTAAVIVIGDEILSGRTKDKNIGFLADYMTAIGIDLREVRIVPDELPRIVEAINVLRLRCDYVFTTGGIGPTHDDVTADAVAAAFEAPVVEDERILAMMKERYAEGDLTPGRRRMARVPKGADLIDNPVSGLPGFHIGNVFVMAGVPSVMQAMFDGLAPRLATGRKMLSKTIEAHRPEGIVATPLGEIQDAHPGTAIGSYPYFDGEIFSTRIVIRARDADLLEEAAADVQKMLEGLAKNDKTS</sequence>
<protein>
    <submittedName>
        <fullName evidence="2">Molybdenum cofactor synthesis domain-containing protein</fullName>
    </submittedName>
</protein>
<dbReference type="Pfam" id="PF00994">
    <property type="entry name" value="MoCF_biosynth"/>
    <property type="match status" value="1"/>
</dbReference>
<gene>
    <name evidence="2" type="ORF">M2319_002782</name>
</gene>
<reference evidence="3" key="1">
    <citation type="submission" date="2023-07" db="EMBL/GenBank/DDBJ databases">
        <title>Genome sequencing of Purple Non-Sulfur Bacteria from various extreme environments.</title>
        <authorList>
            <person name="Mayer M."/>
        </authorList>
    </citation>
    <scope>NUCLEOTIDE SEQUENCE [LARGE SCALE GENOMIC DNA]</scope>
    <source>
        <strain evidence="3">DSM 17935</strain>
    </source>
</reference>
<evidence type="ECO:0000313" key="2">
    <source>
        <dbReference type="EMBL" id="MCW2308440.1"/>
    </source>
</evidence>